<feature type="domain" description="C2H2-type" evidence="3">
    <location>
        <begin position="416"/>
        <end position="444"/>
    </location>
</feature>
<evidence type="ECO:0000256" key="2">
    <source>
        <dbReference type="SAM" id="Coils"/>
    </source>
</evidence>
<reference evidence="4" key="1">
    <citation type="journal article" date="2024" name="BMC Genomics">
        <title>Functional annotation of a divergent genome using sequence and structure-based similarity.</title>
        <authorList>
            <person name="Svedberg D."/>
            <person name="Winiger R.R."/>
            <person name="Berg A."/>
            <person name="Sharma H."/>
            <person name="Tellgren-Roth C."/>
            <person name="Debrunner-Vossbrinck B.A."/>
            <person name="Vossbrinck C.R."/>
            <person name="Barandun J."/>
        </authorList>
    </citation>
    <scope>NUCLEOTIDE SEQUENCE</scope>
    <source>
        <strain evidence="4">Illinois isolate</strain>
    </source>
</reference>
<proteinExistence type="predicted"/>
<dbReference type="GO" id="GO:0008270">
    <property type="term" value="F:zinc ion binding"/>
    <property type="evidence" value="ECO:0007669"/>
    <property type="project" value="UniProtKB-KW"/>
</dbReference>
<dbReference type="KEGG" id="vnx:VNE69_03271"/>
<organism evidence="4 5">
    <name type="scientific">Vairimorpha necatrix</name>
    <dbReference type="NCBI Taxonomy" id="6039"/>
    <lineage>
        <taxon>Eukaryota</taxon>
        <taxon>Fungi</taxon>
        <taxon>Fungi incertae sedis</taxon>
        <taxon>Microsporidia</taxon>
        <taxon>Nosematidae</taxon>
        <taxon>Vairimorpha</taxon>
    </lineage>
</organism>
<evidence type="ECO:0000256" key="1">
    <source>
        <dbReference type="PROSITE-ProRule" id="PRU00042"/>
    </source>
</evidence>
<dbReference type="Gene3D" id="3.30.160.60">
    <property type="entry name" value="Classic Zinc Finger"/>
    <property type="match status" value="1"/>
</dbReference>
<dbReference type="Proteomes" id="UP001334084">
    <property type="component" value="Chromosome 3"/>
</dbReference>
<gene>
    <name evidence="4" type="ORF">VNE69_03271</name>
</gene>
<keyword evidence="1" id="KW-0479">Metal-binding</keyword>
<keyword evidence="1" id="KW-0863">Zinc-finger</keyword>
<sequence length="493" mass="57959">MTTQNIKKIQKENFMNKEFSKKTSNENMTTKHTIVEYSQPNYSDNGFAIPPKKLIESLCCCKKCGCGPDVDLIRIFLLSAYSNNYLMFENYKKSQLELKRNLKLEENKLKKENEKTNEIVEDLKNIQIEETKEIIEEVNLIIKEAKERGNTIKNEKKEVKIENEITYEIEMKVEDKIEIKMENKVEETIEEKKNEETEIKEIENAFEETKPVYLEDFGTEKEELDEILEKETLKGEIAVEKLVKGESADEKLVKGEIADEKILKEQVVDEKILKEQIVEEKIMKEEIVDEKMVKGEIIDEKTMKEEIVEQELAQEVFVEQESEDDETIPSRQIIRKSAYNSLVSQNLINMIPLINKNQRNRKNLKQNVDFIYDESKKRRKSSFRYYDASFNNSSSMYPSTNEFELNSSARKNSKFHKCNFCETEFFSKVKHNQHVKTQHPDELPSIIKPFCCPFENCQNSYKNKNGIEYHLIHKHSIVGKNLQKMVAKITNEE</sequence>
<keyword evidence="1" id="KW-0862">Zinc</keyword>
<dbReference type="AlphaFoldDB" id="A0AAX4JAQ7"/>
<evidence type="ECO:0000313" key="5">
    <source>
        <dbReference type="Proteomes" id="UP001334084"/>
    </source>
</evidence>
<evidence type="ECO:0000259" key="3">
    <source>
        <dbReference type="PROSITE" id="PS50157"/>
    </source>
</evidence>
<dbReference type="RefSeq" id="XP_065329205.1">
    <property type="nucleotide sequence ID" value="XM_065473133.1"/>
</dbReference>
<dbReference type="GeneID" id="90540867"/>
<dbReference type="SMART" id="SM00355">
    <property type="entry name" value="ZnF_C2H2"/>
    <property type="match status" value="2"/>
</dbReference>
<keyword evidence="5" id="KW-1185">Reference proteome</keyword>
<evidence type="ECO:0000313" key="4">
    <source>
        <dbReference type="EMBL" id="WUR03060.1"/>
    </source>
</evidence>
<dbReference type="PROSITE" id="PS50157">
    <property type="entry name" value="ZINC_FINGER_C2H2_2"/>
    <property type="match status" value="1"/>
</dbReference>
<dbReference type="PROSITE" id="PS00028">
    <property type="entry name" value="ZINC_FINGER_C2H2_1"/>
    <property type="match status" value="2"/>
</dbReference>
<dbReference type="EMBL" id="CP142728">
    <property type="protein sequence ID" value="WUR03060.1"/>
    <property type="molecule type" value="Genomic_DNA"/>
</dbReference>
<name>A0AAX4JAQ7_9MICR</name>
<keyword evidence="2" id="KW-0175">Coiled coil</keyword>
<protein>
    <submittedName>
        <fullName evidence="4">Zinc finger C2H2 domain-containing protein</fullName>
    </submittedName>
</protein>
<feature type="coiled-coil region" evidence="2">
    <location>
        <begin position="88"/>
        <end position="205"/>
    </location>
</feature>
<accession>A0AAX4JAQ7</accession>
<dbReference type="InterPro" id="IPR013087">
    <property type="entry name" value="Znf_C2H2_type"/>
</dbReference>